<dbReference type="Proteomes" id="UP000184334">
    <property type="component" value="Unassembled WGS sequence"/>
</dbReference>
<dbReference type="RefSeq" id="WP_072863605.1">
    <property type="nucleotide sequence ID" value="NZ_FQUI01000008.1"/>
</dbReference>
<dbReference type="STRING" id="1122195.SAMN02745164_00763"/>
<dbReference type="InterPro" id="IPR011042">
    <property type="entry name" value="6-blade_b-propeller_TolB-like"/>
</dbReference>
<protein>
    <submittedName>
        <fullName evidence="1">Uncharacterized protein</fullName>
    </submittedName>
</protein>
<organism evidence="1 2">
    <name type="scientific">Marinitoga hydrogenitolerans (strain DSM 16785 / JCM 12826 / AT1271)</name>
    <dbReference type="NCBI Taxonomy" id="1122195"/>
    <lineage>
        <taxon>Bacteria</taxon>
        <taxon>Thermotogati</taxon>
        <taxon>Thermotogota</taxon>
        <taxon>Thermotogae</taxon>
        <taxon>Petrotogales</taxon>
        <taxon>Petrotogaceae</taxon>
        <taxon>Marinitoga</taxon>
    </lineage>
</organism>
<sequence>MKRPIFVVFLSLIYIILFSEQAIYNISEKAYVENTKHFKFIFEKDLYADYKKLKGISEKLYEDYRDFYETDPGSITVFIFDDVDFVNAFAVPPLNIIRLYINAPFAKYGLTMNVENWIEFVFSHELNHIFYGNMLSKYVSWIPNKEIKKAAMLNWQPSYLHEGLSIYMESKYFKGRFQSDLFNMYLRAEILGKDYPRYKLGSSPQSEVWSPAGFNYMYGAIFTKEIAEKYGEETLKKIIIEINSHLFFITISTAFEKITGEKWEDFLLYIRVKYKNQYIDLLNKEYIDSYDRLDDSYHFTSNIKTDGKNIYYYKQSPNNRSGIYRNNKLIIPDIRSFDISQDGKIIYLVSNQNEKNINSLYLKCHCPISDTLIDKRVITFSFADKDNIVYTKINKGLTAIFMKNIITGKKEKILDYGKYTINDFYYSKGKIFFSGIMNNQNDIFYIDLKTKKIKQLTEDKYIEMNIFVKDDLLYYSANYEDNIFNIYSMNLENNEVNKLTNHIYGAFYPVVLNNDLYFLFYDSEGYHLSKKNVEKTKIKNIKTVNKTINIKNEIMIPEHLEIYNEPLKYSFIFPYIENEKYGIGYISLSEGLNYGIGGAILTDFNTITPIIGFYLNKYTENFVRLDYTNSKLYTNINVSKRFEFFMKRKNYLLINTNLEIENLDIINKSIAMILVKNPYKINTQNYYESSTLMGYKNDNYFIQQSTTFDLLSLKTEPYLYYDTSGNLIPGVKISKKIWYPYFYVLDGKYGFDGISGNIDYNYNLKTKSYKFSLSLKIELTTFYWLKIPLPIPIY</sequence>
<reference evidence="1" key="1">
    <citation type="submission" date="2016-11" db="EMBL/GenBank/DDBJ databases">
        <authorList>
            <person name="Varghese N."/>
            <person name="Submissions S."/>
        </authorList>
    </citation>
    <scope>NUCLEOTIDE SEQUENCE [LARGE SCALE GENOMIC DNA]</scope>
    <source>
        <strain evidence="1">DSM 16785</strain>
    </source>
</reference>
<dbReference type="SUPFAM" id="SSF69304">
    <property type="entry name" value="Tricorn protease N-terminal domain"/>
    <property type="match status" value="1"/>
</dbReference>
<dbReference type="Gene3D" id="2.120.10.30">
    <property type="entry name" value="TolB, C-terminal domain"/>
    <property type="match status" value="1"/>
</dbReference>
<evidence type="ECO:0000313" key="1">
    <source>
        <dbReference type="EMBL" id="SHE59776.1"/>
    </source>
</evidence>
<dbReference type="EMBL" id="FQUI01000008">
    <property type="protein sequence ID" value="SHE59776.1"/>
    <property type="molecule type" value="Genomic_DNA"/>
</dbReference>
<gene>
    <name evidence="1" type="ORF">SAMN02745164_00763</name>
</gene>
<keyword evidence="2" id="KW-1185">Reference proteome</keyword>
<accession>A0A1M4USS5</accession>
<comment type="caution">
    <text evidence="1">The sequence shown here is derived from an EMBL/GenBank/DDBJ whole genome shotgun (WGS) entry which is preliminary data.</text>
</comment>
<evidence type="ECO:0000313" key="2">
    <source>
        <dbReference type="Proteomes" id="UP000184334"/>
    </source>
</evidence>
<name>A0A1M4USS5_MARH1</name>
<dbReference type="AlphaFoldDB" id="A0A1M4USS5"/>
<proteinExistence type="predicted"/>
<dbReference type="OrthoDB" id="41077at2"/>